<protein>
    <submittedName>
        <fullName evidence="1">Uncharacterized protein</fullName>
    </submittedName>
</protein>
<organism evidence="1 2">
    <name type="scientific">Allacma fusca</name>
    <dbReference type="NCBI Taxonomy" id="39272"/>
    <lineage>
        <taxon>Eukaryota</taxon>
        <taxon>Metazoa</taxon>
        <taxon>Ecdysozoa</taxon>
        <taxon>Arthropoda</taxon>
        <taxon>Hexapoda</taxon>
        <taxon>Collembola</taxon>
        <taxon>Symphypleona</taxon>
        <taxon>Sminthuridae</taxon>
        <taxon>Allacma</taxon>
    </lineage>
</organism>
<keyword evidence="2" id="KW-1185">Reference proteome</keyword>
<comment type="caution">
    <text evidence="1">The sequence shown here is derived from an EMBL/GenBank/DDBJ whole genome shotgun (WGS) entry which is preliminary data.</text>
</comment>
<dbReference type="EMBL" id="CAJVCH010046464">
    <property type="protein sequence ID" value="CAG7717518.1"/>
    <property type="molecule type" value="Genomic_DNA"/>
</dbReference>
<evidence type="ECO:0000313" key="1">
    <source>
        <dbReference type="EMBL" id="CAG7717518.1"/>
    </source>
</evidence>
<dbReference type="Proteomes" id="UP000708208">
    <property type="component" value="Unassembled WGS sequence"/>
</dbReference>
<proteinExistence type="predicted"/>
<evidence type="ECO:0000313" key="2">
    <source>
        <dbReference type="Proteomes" id="UP000708208"/>
    </source>
</evidence>
<reference evidence="1" key="1">
    <citation type="submission" date="2021-06" db="EMBL/GenBank/DDBJ databases">
        <authorList>
            <person name="Hodson N. C."/>
            <person name="Mongue J. A."/>
            <person name="Jaron S. K."/>
        </authorList>
    </citation>
    <scope>NUCLEOTIDE SEQUENCE</scope>
</reference>
<name>A0A8J2K0F4_9HEXA</name>
<accession>A0A8J2K0F4</accession>
<dbReference type="AlphaFoldDB" id="A0A8J2K0F4"/>
<gene>
    <name evidence="1" type="ORF">AFUS01_LOCUS6974</name>
</gene>
<sequence length="135" mass="15628">MTSKSGSKLYPREVFFPILPAINSMEIDLNKASASNTIQFSSQISGREEYVMSSVGKGICAEGALEPWFKLFKFKRPDLVRVMMHCTQLTSIYRIRCFPIWCFGYLSRRKFNRPQKLAHWANGPKFSHEWIKSTP</sequence>